<feature type="domain" description="HAMP" evidence="3">
    <location>
        <begin position="160"/>
        <end position="213"/>
    </location>
</feature>
<feature type="transmembrane region" description="Helical" evidence="2">
    <location>
        <begin position="129"/>
        <end position="156"/>
    </location>
</feature>
<gene>
    <name evidence="5" type="primary">tpbB</name>
    <name evidence="5" type="ORF">GCM10009092_45370</name>
</gene>
<evidence type="ECO:0000259" key="3">
    <source>
        <dbReference type="PROSITE" id="PS50885"/>
    </source>
</evidence>
<dbReference type="InterPro" id="IPR029787">
    <property type="entry name" value="Nucleotide_cyclase"/>
</dbReference>
<evidence type="ECO:0000259" key="4">
    <source>
        <dbReference type="PROSITE" id="PS50887"/>
    </source>
</evidence>
<keyword evidence="2" id="KW-1133">Transmembrane helix</keyword>
<organism evidence="5 6">
    <name type="scientific">Bowmanella denitrificans</name>
    <dbReference type="NCBI Taxonomy" id="366582"/>
    <lineage>
        <taxon>Bacteria</taxon>
        <taxon>Pseudomonadati</taxon>
        <taxon>Pseudomonadota</taxon>
        <taxon>Gammaproteobacteria</taxon>
        <taxon>Alteromonadales</taxon>
        <taxon>Alteromonadaceae</taxon>
        <taxon>Bowmanella</taxon>
    </lineage>
</organism>
<feature type="coiled-coil region" evidence="1">
    <location>
        <begin position="201"/>
        <end position="232"/>
    </location>
</feature>
<dbReference type="PROSITE" id="PS50887">
    <property type="entry name" value="GGDEF"/>
    <property type="match status" value="1"/>
</dbReference>
<evidence type="ECO:0000256" key="1">
    <source>
        <dbReference type="SAM" id="Coils"/>
    </source>
</evidence>
<dbReference type="PANTHER" id="PTHR46663">
    <property type="entry name" value="DIGUANYLATE CYCLASE DGCT-RELATED"/>
    <property type="match status" value="1"/>
</dbReference>
<dbReference type="Proteomes" id="UP001501757">
    <property type="component" value="Unassembled WGS sequence"/>
</dbReference>
<evidence type="ECO:0000313" key="5">
    <source>
        <dbReference type="EMBL" id="GAA0376091.1"/>
    </source>
</evidence>
<keyword evidence="2" id="KW-0472">Membrane</keyword>
<dbReference type="InterPro" id="IPR052163">
    <property type="entry name" value="DGC-Regulatory_Protein"/>
</dbReference>
<dbReference type="PROSITE" id="PS50885">
    <property type="entry name" value="HAMP"/>
    <property type="match status" value="1"/>
</dbReference>
<dbReference type="SMART" id="SM00304">
    <property type="entry name" value="HAMP"/>
    <property type="match status" value="1"/>
</dbReference>
<dbReference type="Pfam" id="PF00672">
    <property type="entry name" value="HAMP"/>
    <property type="match status" value="1"/>
</dbReference>
<dbReference type="SUPFAM" id="SSF158472">
    <property type="entry name" value="HAMP domain-like"/>
    <property type="match status" value="1"/>
</dbReference>
<keyword evidence="1" id="KW-0175">Coiled coil</keyword>
<reference evidence="5 6" key="1">
    <citation type="journal article" date="2019" name="Int. J. Syst. Evol. Microbiol.">
        <title>The Global Catalogue of Microorganisms (GCM) 10K type strain sequencing project: providing services to taxonomists for standard genome sequencing and annotation.</title>
        <authorList>
            <consortium name="The Broad Institute Genomics Platform"/>
            <consortium name="The Broad Institute Genome Sequencing Center for Infectious Disease"/>
            <person name="Wu L."/>
            <person name="Ma J."/>
        </authorList>
    </citation>
    <scope>NUCLEOTIDE SEQUENCE [LARGE SCALE GENOMIC DNA]</scope>
    <source>
        <strain evidence="5 6">JCM 13378</strain>
    </source>
</reference>
<dbReference type="InterPro" id="IPR000160">
    <property type="entry name" value="GGDEF_dom"/>
</dbReference>
<keyword evidence="6" id="KW-1185">Reference proteome</keyword>
<dbReference type="EMBL" id="BAAAEI010000031">
    <property type="protein sequence ID" value="GAA0376091.1"/>
    <property type="molecule type" value="Genomic_DNA"/>
</dbReference>
<dbReference type="InterPro" id="IPR003660">
    <property type="entry name" value="HAMP_dom"/>
</dbReference>
<keyword evidence="2" id="KW-0812">Transmembrane</keyword>
<dbReference type="CDD" id="cd01949">
    <property type="entry name" value="GGDEF"/>
    <property type="match status" value="1"/>
</dbReference>
<dbReference type="Pfam" id="PF17152">
    <property type="entry name" value="CHASE8"/>
    <property type="match status" value="1"/>
</dbReference>
<dbReference type="InterPro" id="IPR043128">
    <property type="entry name" value="Rev_trsase/Diguanyl_cyclase"/>
</dbReference>
<dbReference type="Gene3D" id="3.30.70.270">
    <property type="match status" value="1"/>
</dbReference>
<evidence type="ECO:0000256" key="2">
    <source>
        <dbReference type="SAM" id="Phobius"/>
    </source>
</evidence>
<accession>A0ABN0XYC5</accession>
<dbReference type="Pfam" id="PF00990">
    <property type="entry name" value="GGDEF"/>
    <property type="match status" value="1"/>
</dbReference>
<dbReference type="SMART" id="SM00267">
    <property type="entry name" value="GGDEF"/>
    <property type="match status" value="1"/>
</dbReference>
<sequence>MLLAFTLITLLLWLTARERQAEAAEISIAQLAHNVLPMVIFGDSTAAKHELSLVGQQQQLLYVAVRDREAKLFAELTKPDFSPPTLDNQPLHSTPYIAFSGLQLMLHYPMWMQEQLEGDVLMVMDITGLLYWFLRVVVMLAFLLALLFAGSAMLLARVQRQALAPLLSLTALAQQVGQEHNFTLRASVVREDEIGILTLRFNDLLKRLEKWQKELNQQLQQEQLQGQQLKQLAYRDALTNLPNRLALNTRLKQLTSDTTQHQVLSCLMFIDLDNFKYVNDHFGHDAGDETLVTVARRIQKMVRDTDLLCRLGGDEFALLLTRVSQPEAAEKLAERIVKKINEPIVVKEKVMPIGISIGLAYYPTDATSSLDLLNCADEAMYSAKRAGKNDFRVYSRGAT</sequence>
<dbReference type="Gene3D" id="6.10.340.10">
    <property type="match status" value="1"/>
</dbReference>
<dbReference type="SUPFAM" id="SSF55073">
    <property type="entry name" value="Nucleotide cyclase"/>
    <property type="match status" value="1"/>
</dbReference>
<dbReference type="PANTHER" id="PTHR46663:SF2">
    <property type="entry name" value="GGDEF DOMAIN-CONTAINING PROTEIN"/>
    <property type="match status" value="1"/>
</dbReference>
<protein>
    <submittedName>
        <fullName evidence="5">Diguanylate cyclase TpbB</fullName>
    </submittedName>
</protein>
<feature type="domain" description="GGDEF" evidence="4">
    <location>
        <begin position="263"/>
        <end position="396"/>
    </location>
</feature>
<dbReference type="CDD" id="cd06225">
    <property type="entry name" value="HAMP"/>
    <property type="match status" value="1"/>
</dbReference>
<dbReference type="NCBIfam" id="TIGR00254">
    <property type="entry name" value="GGDEF"/>
    <property type="match status" value="1"/>
</dbReference>
<dbReference type="InterPro" id="IPR033417">
    <property type="entry name" value="CHASE8"/>
</dbReference>
<comment type="caution">
    <text evidence="5">The sequence shown here is derived from an EMBL/GenBank/DDBJ whole genome shotgun (WGS) entry which is preliminary data.</text>
</comment>
<evidence type="ECO:0000313" key="6">
    <source>
        <dbReference type="Proteomes" id="UP001501757"/>
    </source>
</evidence>
<name>A0ABN0XYC5_9ALTE</name>
<proteinExistence type="predicted"/>